<dbReference type="Gene3D" id="1.25.40.10">
    <property type="entry name" value="Tetratricopeptide repeat domain"/>
    <property type="match status" value="1"/>
</dbReference>
<dbReference type="EMBL" id="JAKOGI010000079">
    <property type="protein sequence ID" value="KAJ8445250.1"/>
    <property type="molecule type" value="Genomic_DNA"/>
</dbReference>
<dbReference type="InterPro" id="IPR011990">
    <property type="entry name" value="TPR-like_helical_dom_sf"/>
</dbReference>
<comment type="caution">
    <text evidence="3">The sequence shown here is derived from an EMBL/GenBank/DDBJ whole genome shotgun (WGS) entry which is preliminary data.</text>
</comment>
<keyword evidence="1" id="KW-0677">Repeat</keyword>
<dbReference type="GO" id="GO:0009658">
    <property type="term" value="P:chloroplast organization"/>
    <property type="evidence" value="ECO:0007669"/>
    <property type="project" value="InterPro"/>
</dbReference>
<dbReference type="InterPro" id="IPR044190">
    <property type="entry name" value="THA8-like"/>
</dbReference>
<dbReference type="GO" id="GO:0003723">
    <property type="term" value="F:RNA binding"/>
    <property type="evidence" value="ECO:0007669"/>
    <property type="project" value="InterPro"/>
</dbReference>
<dbReference type="PANTHER" id="PTHR47594:SF5">
    <property type="entry name" value="PENTACOTRIPEPTIDE-REPEAT REGION OF PRORP DOMAIN-CONTAINING PROTEIN"/>
    <property type="match status" value="1"/>
</dbReference>
<dbReference type="InterPro" id="IPR002885">
    <property type="entry name" value="PPR_rpt"/>
</dbReference>
<evidence type="ECO:0000256" key="2">
    <source>
        <dbReference type="PROSITE-ProRule" id="PRU00708"/>
    </source>
</evidence>
<evidence type="ECO:0000313" key="4">
    <source>
        <dbReference type="Proteomes" id="UP001153076"/>
    </source>
</evidence>
<feature type="repeat" description="PPR" evidence="2">
    <location>
        <begin position="165"/>
        <end position="199"/>
    </location>
</feature>
<sequence length="255" mass="29356">MGTLRLQFPQLGISQNPPIEPSKHKGISYPIKIHLGSSNFRGISCGLRNVGPKKPLWRKRFLSTEAIQAVQCLKLAKSPSKLEQVFNTRLSRLLKVDLLDALTELQRQNELDLALKVFDYVRKESWYTPDLSLYYDMILLLGKNKLIQKAEELFAELEKEGLQPDTRVYTELIGAYFQADMVEKAMETYNLMQASGCAPDKLTLMIMVRNLEKAGREELAVSVKRDFEEYVDDPEEFLEEVEKKYRRDPLVHISA</sequence>
<evidence type="ECO:0000313" key="3">
    <source>
        <dbReference type="EMBL" id="KAJ8445250.1"/>
    </source>
</evidence>
<evidence type="ECO:0000256" key="1">
    <source>
        <dbReference type="ARBA" id="ARBA00022737"/>
    </source>
</evidence>
<keyword evidence="4" id="KW-1185">Reference proteome</keyword>
<dbReference type="PANTHER" id="PTHR47594">
    <property type="entry name" value="PPR CONTAINING PLANT-LIKE PROTEIN"/>
    <property type="match status" value="1"/>
</dbReference>
<dbReference type="NCBIfam" id="TIGR00756">
    <property type="entry name" value="PPR"/>
    <property type="match status" value="2"/>
</dbReference>
<accession>A0A9Q1KKH0</accession>
<dbReference type="AlphaFoldDB" id="A0A9Q1KKH0"/>
<gene>
    <name evidence="3" type="ORF">Cgig2_024456</name>
</gene>
<reference evidence="3" key="1">
    <citation type="submission" date="2022-04" db="EMBL/GenBank/DDBJ databases">
        <title>Carnegiea gigantea Genome sequencing and assembly v2.</title>
        <authorList>
            <person name="Copetti D."/>
            <person name="Sanderson M.J."/>
            <person name="Burquez A."/>
            <person name="Wojciechowski M.F."/>
        </authorList>
    </citation>
    <scope>NUCLEOTIDE SEQUENCE</scope>
    <source>
        <strain evidence="3">SGP5-SGP5p</strain>
        <tissue evidence="3">Aerial part</tissue>
    </source>
</reference>
<dbReference type="OrthoDB" id="1900964at2759"/>
<organism evidence="3 4">
    <name type="scientific">Carnegiea gigantea</name>
    <dbReference type="NCBI Taxonomy" id="171969"/>
    <lineage>
        <taxon>Eukaryota</taxon>
        <taxon>Viridiplantae</taxon>
        <taxon>Streptophyta</taxon>
        <taxon>Embryophyta</taxon>
        <taxon>Tracheophyta</taxon>
        <taxon>Spermatophyta</taxon>
        <taxon>Magnoliopsida</taxon>
        <taxon>eudicotyledons</taxon>
        <taxon>Gunneridae</taxon>
        <taxon>Pentapetalae</taxon>
        <taxon>Caryophyllales</taxon>
        <taxon>Cactineae</taxon>
        <taxon>Cactaceae</taxon>
        <taxon>Cactoideae</taxon>
        <taxon>Echinocereeae</taxon>
        <taxon>Carnegiea</taxon>
    </lineage>
</organism>
<proteinExistence type="predicted"/>
<name>A0A9Q1KKH0_9CARY</name>
<feature type="repeat" description="PPR" evidence="2">
    <location>
        <begin position="130"/>
        <end position="164"/>
    </location>
</feature>
<dbReference type="Pfam" id="PF01535">
    <property type="entry name" value="PPR"/>
    <property type="match status" value="1"/>
</dbReference>
<dbReference type="Pfam" id="PF13041">
    <property type="entry name" value="PPR_2"/>
    <property type="match status" value="1"/>
</dbReference>
<dbReference type="PROSITE" id="PS51375">
    <property type="entry name" value="PPR"/>
    <property type="match status" value="2"/>
</dbReference>
<evidence type="ECO:0008006" key="5">
    <source>
        <dbReference type="Google" id="ProtNLM"/>
    </source>
</evidence>
<protein>
    <recommendedName>
        <fullName evidence="5">Pentatricopeptide repeat-containing protein</fullName>
    </recommendedName>
</protein>
<dbReference type="GO" id="GO:0000373">
    <property type="term" value="P:Group II intron splicing"/>
    <property type="evidence" value="ECO:0007669"/>
    <property type="project" value="InterPro"/>
</dbReference>
<dbReference type="Proteomes" id="UP001153076">
    <property type="component" value="Unassembled WGS sequence"/>
</dbReference>